<dbReference type="EMBL" id="CP118246">
    <property type="protein sequence ID" value="WDR03241.1"/>
    <property type="molecule type" value="Genomic_DNA"/>
</dbReference>
<organism evidence="5 6">
    <name type="scientific">Devosia algicola</name>
    <dbReference type="NCBI Taxonomy" id="3026418"/>
    <lineage>
        <taxon>Bacteria</taxon>
        <taxon>Pseudomonadati</taxon>
        <taxon>Pseudomonadota</taxon>
        <taxon>Alphaproteobacteria</taxon>
        <taxon>Hyphomicrobiales</taxon>
        <taxon>Devosiaceae</taxon>
        <taxon>Devosia</taxon>
    </lineage>
</organism>
<feature type="domain" description="Periplasmic binding protein" evidence="4">
    <location>
        <begin position="47"/>
        <end position="305"/>
    </location>
</feature>
<evidence type="ECO:0000313" key="6">
    <source>
        <dbReference type="Proteomes" id="UP001220530"/>
    </source>
</evidence>
<dbReference type="RefSeq" id="WP_282219635.1">
    <property type="nucleotide sequence ID" value="NZ_CP118246.1"/>
</dbReference>
<comment type="similarity">
    <text evidence="2">Belongs to the bacterial solute-binding protein 2 family.</text>
</comment>
<keyword evidence="6" id="KW-1185">Reference proteome</keyword>
<name>A0ABY7YPQ5_9HYPH</name>
<dbReference type="SUPFAM" id="SSF53822">
    <property type="entry name" value="Periplasmic binding protein-like I"/>
    <property type="match status" value="1"/>
</dbReference>
<comment type="subcellular location">
    <subcellularLocation>
        <location evidence="1">Cell envelope</location>
    </subcellularLocation>
</comment>
<dbReference type="Proteomes" id="UP001220530">
    <property type="component" value="Chromosome"/>
</dbReference>
<dbReference type="PANTHER" id="PTHR46847">
    <property type="entry name" value="D-ALLOSE-BINDING PERIPLASMIC PROTEIN-RELATED"/>
    <property type="match status" value="1"/>
</dbReference>
<evidence type="ECO:0000256" key="3">
    <source>
        <dbReference type="ARBA" id="ARBA00022729"/>
    </source>
</evidence>
<keyword evidence="3" id="KW-0732">Signal</keyword>
<sequence length="327" mass="33640">MQAVTGRTTGGTLDMTHRHKTLRALLASTTFAITALAATGALAQSKIAVITPYLSQPGTQFYVEAFQAAAADKDWDVNVIDTAGDVAAVISRIEDMVTQNVDAIVVNVDPSQVSAGLQAAADAAIPVVGMDAGSDPLLVTNVTSNGYAMAAETSTYVADRIDGEGNVVMFVFEAFPPVQVRSVVADAVFGNFPDIKVLDRVTPDVADGGIADSRAKMEAILAANPEPGSIKAVWAAWDQPALGALQAIEAAGRQDEGVVITGIDANPQAREAIASGGNFEATVAQDFKGIGAAAADVVSRVLAGDEIKQGVVYVPTKLITIANATAD</sequence>
<evidence type="ECO:0000256" key="2">
    <source>
        <dbReference type="ARBA" id="ARBA00007639"/>
    </source>
</evidence>
<protein>
    <submittedName>
        <fullName evidence="5">Substrate-binding domain-containing protein</fullName>
    </submittedName>
</protein>
<reference evidence="5 6" key="1">
    <citation type="submission" date="2023-02" db="EMBL/GenBank/DDBJ databases">
        <title>Devosia algicola sp. nov., isolated from the phycosphere of marine algae.</title>
        <authorList>
            <person name="Kim J.M."/>
            <person name="Lee J.K."/>
            <person name="Choi B.J."/>
            <person name="Bayburt H."/>
            <person name="Jeon C.O."/>
        </authorList>
    </citation>
    <scope>NUCLEOTIDE SEQUENCE [LARGE SCALE GENOMIC DNA]</scope>
    <source>
        <strain evidence="5 6">G20-9</strain>
    </source>
</reference>
<accession>A0ABY7YPQ5</accession>
<dbReference type="Pfam" id="PF13407">
    <property type="entry name" value="Peripla_BP_4"/>
    <property type="match status" value="1"/>
</dbReference>
<dbReference type="Gene3D" id="3.40.50.2300">
    <property type="match status" value="2"/>
</dbReference>
<proteinExistence type="inferred from homology"/>
<evidence type="ECO:0000256" key="1">
    <source>
        <dbReference type="ARBA" id="ARBA00004196"/>
    </source>
</evidence>
<gene>
    <name evidence="5" type="ORF">PSQ19_03500</name>
</gene>
<evidence type="ECO:0000313" key="5">
    <source>
        <dbReference type="EMBL" id="WDR03241.1"/>
    </source>
</evidence>
<dbReference type="PANTHER" id="PTHR46847:SF1">
    <property type="entry name" value="D-ALLOSE-BINDING PERIPLASMIC PROTEIN-RELATED"/>
    <property type="match status" value="1"/>
</dbReference>
<evidence type="ECO:0000259" key="4">
    <source>
        <dbReference type="Pfam" id="PF13407"/>
    </source>
</evidence>
<dbReference type="InterPro" id="IPR028082">
    <property type="entry name" value="Peripla_BP_I"/>
</dbReference>
<dbReference type="InterPro" id="IPR025997">
    <property type="entry name" value="SBP_2_dom"/>
</dbReference>